<evidence type="ECO:0000313" key="1">
    <source>
        <dbReference type="EMBL" id="CAI9165286.1"/>
    </source>
</evidence>
<reference evidence="1" key="1">
    <citation type="submission" date="2023-04" db="EMBL/GenBank/DDBJ databases">
        <authorList>
            <consortium name="ELIXIR-Norway"/>
        </authorList>
    </citation>
    <scope>NUCLEOTIDE SEQUENCE [LARGE SCALE GENOMIC DNA]</scope>
</reference>
<sequence>MDLCDTDRTQLRLWCHHFRRNRKQGTPGICQPSRRVGWLLEVGRPLCPGRLYPEPPETGPTPRQCSSPLTLLFVCVCVCLPCDIGSHSFPPRETLVVHDAPRMNFQVFASGGAEAVTRVI</sequence>
<keyword evidence="2" id="KW-1185">Reference proteome</keyword>
<protein>
    <submittedName>
        <fullName evidence="1">Uncharacterized protein</fullName>
    </submittedName>
</protein>
<evidence type="ECO:0000313" key="2">
    <source>
        <dbReference type="Proteomes" id="UP001176941"/>
    </source>
</evidence>
<accession>A0ABN8YZG9</accession>
<gene>
    <name evidence="1" type="ORF">MRATA1EN1_LOCUS14248</name>
</gene>
<proteinExistence type="predicted"/>
<dbReference type="Proteomes" id="UP001176941">
    <property type="component" value="Chromosome 24"/>
</dbReference>
<dbReference type="EMBL" id="OX459960">
    <property type="protein sequence ID" value="CAI9165286.1"/>
    <property type="molecule type" value="Genomic_DNA"/>
</dbReference>
<organism evidence="1 2">
    <name type="scientific">Rangifer tarandus platyrhynchus</name>
    <name type="common">Svalbard reindeer</name>
    <dbReference type="NCBI Taxonomy" id="3082113"/>
    <lineage>
        <taxon>Eukaryota</taxon>
        <taxon>Metazoa</taxon>
        <taxon>Chordata</taxon>
        <taxon>Craniata</taxon>
        <taxon>Vertebrata</taxon>
        <taxon>Euteleostomi</taxon>
        <taxon>Mammalia</taxon>
        <taxon>Eutheria</taxon>
        <taxon>Laurasiatheria</taxon>
        <taxon>Artiodactyla</taxon>
        <taxon>Ruminantia</taxon>
        <taxon>Pecora</taxon>
        <taxon>Cervidae</taxon>
        <taxon>Odocoileinae</taxon>
        <taxon>Rangifer</taxon>
    </lineage>
</organism>
<name>A0ABN8YZG9_RANTA</name>